<feature type="compositionally biased region" description="Low complexity" evidence="1">
    <location>
        <begin position="564"/>
        <end position="574"/>
    </location>
</feature>
<dbReference type="AlphaFoldDB" id="A0A9P7E680"/>
<feature type="region of interest" description="Disordered" evidence="1">
    <location>
        <begin position="366"/>
        <end position="422"/>
    </location>
</feature>
<keyword evidence="4" id="KW-1185">Reference proteome</keyword>
<dbReference type="RefSeq" id="XP_041190469.1">
    <property type="nucleotide sequence ID" value="XM_041336317.1"/>
</dbReference>
<dbReference type="Proteomes" id="UP000807769">
    <property type="component" value="Unassembled WGS sequence"/>
</dbReference>
<dbReference type="OrthoDB" id="2670507at2759"/>
<keyword evidence="2" id="KW-0472">Membrane</keyword>
<evidence type="ECO:0000313" key="4">
    <source>
        <dbReference type="Proteomes" id="UP000807769"/>
    </source>
</evidence>
<evidence type="ECO:0000313" key="3">
    <source>
        <dbReference type="EMBL" id="KAG1812187.1"/>
    </source>
</evidence>
<proteinExistence type="predicted"/>
<feature type="transmembrane region" description="Helical" evidence="2">
    <location>
        <begin position="55"/>
        <end position="76"/>
    </location>
</feature>
<feature type="transmembrane region" description="Helical" evidence="2">
    <location>
        <begin position="120"/>
        <end position="140"/>
    </location>
</feature>
<dbReference type="EMBL" id="JABBWG010000027">
    <property type="protein sequence ID" value="KAG1812187.1"/>
    <property type="molecule type" value="Genomic_DNA"/>
</dbReference>
<reference evidence="3" key="1">
    <citation type="journal article" date="2020" name="New Phytol.">
        <title>Comparative genomics reveals dynamic genome evolution in host specialist ectomycorrhizal fungi.</title>
        <authorList>
            <person name="Lofgren L.A."/>
            <person name="Nguyen N.H."/>
            <person name="Vilgalys R."/>
            <person name="Ruytinx J."/>
            <person name="Liao H.L."/>
            <person name="Branco S."/>
            <person name="Kuo A."/>
            <person name="LaButti K."/>
            <person name="Lipzen A."/>
            <person name="Andreopoulos W."/>
            <person name="Pangilinan J."/>
            <person name="Riley R."/>
            <person name="Hundley H."/>
            <person name="Na H."/>
            <person name="Barry K."/>
            <person name="Grigoriev I.V."/>
            <person name="Stajich J.E."/>
            <person name="Kennedy P.G."/>
        </authorList>
    </citation>
    <scope>NUCLEOTIDE SEQUENCE</scope>
    <source>
        <strain evidence="3">MN1</strain>
    </source>
</reference>
<feature type="compositionally biased region" description="Pro residues" evidence="1">
    <location>
        <begin position="409"/>
        <end position="418"/>
    </location>
</feature>
<gene>
    <name evidence="3" type="ORF">BJ212DRAFT_1372033</name>
</gene>
<accession>A0A9P7E680</accession>
<feature type="transmembrane region" description="Helical" evidence="2">
    <location>
        <begin position="327"/>
        <end position="353"/>
    </location>
</feature>
<feature type="transmembrane region" description="Helical" evidence="2">
    <location>
        <begin position="276"/>
        <end position="299"/>
    </location>
</feature>
<feature type="region of interest" description="Disordered" evidence="1">
    <location>
        <begin position="187"/>
        <end position="212"/>
    </location>
</feature>
<feature type="compositionally biased region" description="Polar residues" evidence="1">
    <location>
        <begin position="588"/>
        <end position="598"/>
    </location>
</feature>
<protein>
    <submittedName>
        <fullName evidence="3">Uncharacterized protein</fullName>
    </submittedName>
</protein>
<name>A0A9P7E680_9AGAM</name>
<organism evidence="3 4">
    <name type="scientific">Suillus subaureus</name>
    <dbReference type="NCBI Taxonomy" id="48587"/>
    <lineage>
        <taxon>Eukaryota</taxon>
        <taxon>Fungi</taxon>
        <taxon>Dikarya</taxon>
        <taxon>Basidiomycota</taxon>
        <taxon>Agaricomycotina</taxon>
        <taxon>Agaricomycetes</taxon>
        <taxon>Agaricomycetidae</taxon>
        <taxon>Boletales</taxon>
        <taxon>Suillineae</taxon>
        <taxon>Suillaceae</taxon>
        <taxon>Suillus</taxon>
    </lineage>
</organism>
<feature type="compositionally biased region" description="Polar residues" evidence="1">
    <location>
        <begin position="391"/>
        <end position="400"/>
    </location>
</feature>
<feature type="transmembrane region" description="Helical" evidence="2">
    <location>
        <begin position="23"/>
        <end position="43"/>
    </location>
</feature>
<keyword evidence="2" id="KW-0812">Transmembrane</keyword>
<evidence type="ECO:0000256" key="1">
    <source>
        <dbReference type="SAM" id="MobiDB-lite"/>
    </source>
</evidence>
<keyword evidence="2" id="KW-1133">Transmembrane helix</keyword>
<dbReference type="GeneID" id="64630334"/>
<feature type="transmembrane region" description="Helical" evidence="2">
    <location>
        <begin position="160"/>
        <end position="180"/>
    </location>
</feature>
<feature type="transmembrane region" description="Helical" evidence="2">
    <location>
        <begin position="88"/>
        <end position="108"/>
    </location>
</feature>
<sequence length="598" mass="62863">MSPVFASSGSSIISTPFSLTLQVIPPALMLILPLVSAVLLAHSSPFNRNKIVPNILLALNTVLPAITSGFGLGASLNHVQLLQRSWNVLLALYACLLSLSSLYVLFVATTPDSLVPYRAFRFVAVMVTTFLACATIAGSIASTPTLLSPTFSLISRSLQLPLAIGIFLDIRSAIAVAAPFTKTCEKDRAGPESSVRPTICPNGSRRVSSPTPDTWPFPGSLAHTQLTCNQSSAKSVKAIANLPPSLTLTHSGQENGVIPEGAAEISWRCKEMRLPVTMLAAQVAAVVCAALKIALVIIAKNSPSWAALQARDSVTTSRLSENSDVTVAAGLVIAHSICSLVWAVGVVTSLYLLPSVVKQALPTSVKRTMDSSVPKPTELPSHRTPKHSFSRGMSSDSASDFLSMRDPFASPPPPPPPTVGLGLADLNHVQFCDVAAQYRFPAPKARKAKGGRKRRIGLRVRALEHQASAQTLLPSRPPPAHINEGERGLGDEALLAQLLLQSLTADTEAEVQPSSPTSAAATSHVLSFPEPTAHAERMGSRWSASTAALSVSTGTVWSEKKSRASTSTSASARASGRKSSEARKSSATGFSASSVPST</sequence>
<feature type="region of interest" description="Disordered" evidence="1">
    <location>
        <begin position="553"/>
        <end position="598"/>
    </location>
</feature>
<evidence type="ECO:0000256" key="2">
    <source>
        <dbReference type="SAM" id="Phobius"/>
    </source>
</evidence>
<comment type="caution">
    <text evidence="3">The sequence shown here is derived from an EMBL/GenBank/DDBJ whole genome shotgun (WGS) entry which is preliminary data.</text>
</comment>